<feature type="transmembrane region" description="Helical" evidence="3">
    <location>
        <begin position="184"/>
        <end position="205"/>
    </location>
</feature>
<dbReference type="CDD" id="cd07814">
    <property type="entry name" value="SRPBCC_CalC_Aha1-like"/>
    <property type="match status" value="1"/>
</dbReference>
<feature type="region of interest" description="Disordered" evidence="2">
    <location>
        <begin position="209"/>
        <end position="275"/>
    </location>
</feature>
<evidence type="ECO:0000256" key="2">
    <source>
        <dbReference type="SAM" id="MobiDB-lite"/>
    </source>
</evidence>
<dbReference type="EMBL" id="JBHSPR010000039">
    <property type="protein sequence ID" value="MFC6021231.1"/>
    <property type="molecule type" value="Genomic_DNA"/>
</dbReference>
<keyword evidence="3" id="KW-1133">Transmembrane helix</keyword>
<dbReference type="SMART" id="SM00637">
    <property type="entry name" value="CBD_II"/>
    <property type="match status" value="1"/>
</dbReference>
<dbReference type="Pfam" id="PF08327">
    <property type="entry name" value="AHSA1"/>
    <property type="match status" value="1"/>
</dbReference>
<dbReference type="InterPro" id="IPR001919">
    <property type="entry name" value="CBD2"/>
</dbReference>
<sequence length="376" mass="40048">MTEIRTTVDLRHPPERVWRALTDRELLPKWFGSVEPRPSSISRFELRPADLPELDELITVELVELDPPHRIVVRWLEDGQPTQVVCELTPTAEGCRLTVTHGDAEDPFRDTGIEDPFLDSGIDDPWRPTDLDRREQAYQQLLDTRLPAVLDWLAFREVDLPEATAVIGAVPAGAAPDRRSRRKLGIGLAVLALAVGAVVVVAGLARGRTESGSAGPVATVGSPAPTTGPGTAGPAAGSPTTGPATAPPSRSTRPTPRRTPTTPPARPANPGQPDLAARYTTLRTGLLGYRGEVVVTNGGNAAARSWTVVITLPAGAEVSTASGASFVQEDERVTFTGAALPADRSATIQFEVVRDATLTQKQPTSCVVQDRPCEGL</sequence>
<evidence type="ECO:0000313" key="5">
    <source>
        <dbReference type="EMBL" id="MFC6021231.1"/>
    </source>
</evidence>
<comment type="similarity">
    <text evidence="1">Belongs to the AHA1 family.</text>
</comment>
<feature type="domain" description="CBM2" evidence="4">
    <location>
        <begin position="275"/>
        <end position="373"/>
    </location>
</feature>
<keyword evidence="6" id="KW-1185">Reference proteome</keyword>
<evidence type="ECO:0000256" key="1">
    <source>
        <dbReference type="ARBA" id="ARBA00006817"/>
    </source>
</evidence>
<dbReference type="InterPro" id="IPR008965">
    <property type="entry name" value="CBM2/CBM3_carb-bd_dom_sf"/>
</dbReference>
<protein>
    <submittedName>
        <fullName evidence="5">SRPBCC domain-containing protein</fullName>
    </submittedName>
</protein>
<evidence type="ECO:0000256" key="3">
    <source>
        <dbReference type="SAM" id="Phobius"/>
    </source>
</evidence>
<comment type="caution">
    <text evidence="5">The sequence shown here is derived from an EMBL/GenBank/DDBJ whole genome shotgun (WGS) entry which is preliminary data.</text>
</comment>
<reference evidence="6" key="1">
    <citation type="journal article" date="2019" name="Int. J. Syst. Evol. Microbiol.">
        <title>The Global Catalogue of Microorganisms (GCM) 10K type strain sequencing project: providing services to taxonomists for standard genome sequencing and annotation.</title>
        <authorList>
            <consortium name="The Broad Institute Genomics Platform"/>
            <consortium name="The Broad Institute Genome Sequencing Center for Infectious Disease"/>
            <person name="Wu L."/>
            <person name="Ma J."/>
        </authorList>
    </citation>
    <scope>NUCLEOTIDE SEQUENCE [LARGE SCALE GENOMIC DNA]</scope>
    <source>
        <strain evidence="6">ZS-35-S2</strain>
    </source>
</reference>
<organism evidence="5 6">
    <name type="scientific">Plantactinospora solaniradicis</name>
    <dbReference type="NCBI Taxonomy" id="1723736"/>
    <lineage>
        <taxon>Bacteria</taxon>
        <taxon>Bacillati</taxon>
        <taxon>Actinomycetota</taxon>
        <taxon>Actinomycetes</taxon>
        <taxon>Micromonosporales</taxon>
        <taxon>Micromonosporaceae</taxon>
        <taxon>Plantactinospora</taxon>
    </lineage>
</organism>
<dbReference type="InterPro" id="IPR012291">
    <property type="entry name" value="CBM2_carb-bd_dom_sf"/>
</dbReference>
<proteinExistence type="inferred from homology"/>
<accession>A0ABW1KHN1</accession>
<dbReference type="Proteomes" id="UP001596203">
    <property type="component" value="Unassembled WGS sequence"/>
</dbReference>
<evidence type="ECO:0000313" key="6">
    <source>
        <dbReference type="Proteomes" id="UP001596203"/>
    </source>
</evidence>
<dbReference type="InterPro" id="IPR013538">
    <property type="entry name" value="ASHA1/2-like_C"/>
</dbReference>
<dbReference type="Gene3D" id="3.30.530.20">
    <property type="match status" value="1"/>
</dbReference>
<dbReference type="RefSeq" id="WP_377429193.1">
    <property type="nucleotide sequence ID" value="NZ_JBHSPR010000039.1"/>
</dbReference>
<gene>
    <name evidence="5" type="ORF">ACFP2T_34285</name>
</gene>
<keyword evidence="3" id="KW-0472">Membrane</keyword>
<evidence type="ECO:0000259" key="4">
    <source>
        <dbReference type="SMART" id="SM00637"/>
    </source>
</evidence>
<dbReference type="Gene3D" id="2.60.40.290">
    <property type="match status" value="1"/>
</dbReference>
<keyword evidence="3" id="KW-0812">Transmembrane</keyword>
<dbReference type="InterPro" id="IPR023393">
    <property type="entry name" value="START-like_dom_sf"/>
</dbReference>
<dbReference type="SUPFAM" id="SSF49384">
    <property type="entry name" value="Carbohydrate-binding domain"/>
    <property type="match status" value="1"/>
</dbReference>
<name>A0ABW1KHN1_9ACTN</name>
<dbReference type="SUPFAM" id="SSF55961">
    <property type="entry name" value="Bet v1-like"/>
    <property type="match status" value="1"/>
</dbReference>
<feature type="compositionally biased region" description="Low complexity" evidence="2">
    <location>
        <begin position="221"/>
        <end position="260"/>
    </location>
</feature>